<keyword evidence="3" id="KW-1185">Reference proteome</keyword>
<sequence length="282" mass="30080">MLLSVFQTLMAGYSRLLPGSASDTALHLLTTPRVSRGPLSFRTSEPDLTVSLGERAQLAIWQGGDEAALFVHGWSGRATQMLPFIDAVNGNRYTRYALILPGHGEQADGPAHVGDFIAAIRLALDFIGGPVSVALGHSMGAGALAHVATQESRIGRLVLIAGPAEFRGMVNNFASFLHLGERARLQLLQKMAARVGIGFDALNIARLGKQIRGPVLLIHDTGDREIPFAEGLRLQQAIPEATLHQTQGLGHRKVLRDAAVIDTVKAFSDSPLPSQAPLKALA</sequence>
<dbReference type="EMBL" id="ARXU01000008">
    <property type="protein sequence ID" value="KGD60690.1"/>
    <property type="molecule type" value="Genomic_DNA"/>
</dbReference>
<dbReference type="InterPro" id="IPR000073">
    <property type="entry name" value="AB_hydrolase_1"/>
</dbReference>
<dbReference type="RefSeq" id="WP_052042838.1">
    <property type="nucleotide sequence ID" value="NZ_ARXU01000008.1"/>
</dbReference>
<proteinExistence type="predicted"/>
<reference evidence="2 3" key="1">
    <citation type="submission" date="2012-09" db="EMBL/GenBank/DDBJ databases">
        <title>Genome Sequence of alkane-degrading Bacterium Alcanivorax jadensis T9.</title>
        <authorList>
            <person name="Lai Q."/>
            <person name="Shao Z."/>
        </authorList>
    </citation>
    <scope>NUCLEOTIDE SEQUENCE [LARGE SCALE GENOMIC DNA]</scope>
    <source>
        <strain evidence="2 3">T9</strain>
    </source>
</reference>
<protein>
    <recommendedName>
        <fullName evidence="1">AB hydrolase-1 domain-containing protein</fullName>
    </recommendedName>
</protein>
<evidence type="ECO:0000313" key="2">
    <source>
        <dbReference type="EMBL" id="KGD60690.1"/>
    </source>
</evidence>
<dbReference type="InterPro" id="IPR029058">
    <property type="entry name" value="AB_hydrolase_fold"/>
</dbReference>
<dbReference type="Proteomes" id="UP000029443">
    <property type="component" value="Unassembled WGS sequence"/>
</dbReference>
<evidence type="ECO:0000313" key="3">
    <source>
        <dbReference type="Proteomes" id="UP000029443"/>
    </source>
</evidence>
<evidence type="ECO:0000259" key="1">
    <source>
        <dbReference type="Pfam" id="PF12697"/>
    </source>
</evidence>
<organism evidence="2 3">
    <name type="scientific">Alcanivorax jadensis T9</name>
    <dbReference type="NCBI Taxonomy" id="1177181"/>
    <lineage>
        <taxon>Bacteria</taxon>
        <taxon>Pseudomonadati</taxon>
        <taxon>Pseudomonadota</taxon>
        <taxon>Gammaproteobacteria</taxon>
        <taxon>Oceanospirillales</taxon>
        <taxon>Alcanivoracaceae</taxon>
        <taxon>Alcanivorax</taxon>
    </lineage>
</organism>
<feature type="domain" description="AB hydrolase-1" evidence="1">
    <location>
        <begin position="69"/>
        <end position="182"/>
    </location>
</feature>
<accession>A0ABR4WB96</accession>
<dbReference type="Pfam" id="PF12697">
    <property type="entry name" value="Abhydrolase_6"/>
    <property type="match status" value="1"/>
</dbReference>
<dbReference type="SUPFAM" id="SSF53474">
    <property type="entry name" value="alpha/beta-Hydrolases"/>
    <property type="match status" value="1"/>
</dbReference>
<comment type="caution">
    <text evidence="2">The sequence shown here is derived from an EMBL/GenBank/DDBJ whole genome shotgun (WGS) entry which is preliminary data.</text>
</comment>
<name>A0ABR4WB96_9GAMM</name>
<gene>
    <name evidence="2" type="ORF">T9A_02167</name>
</gene>
<dbReference type="Gene3D" id="3.40.50.1820">
    <property type="entry name" value="alpha/beta hydrolase"/>
    <property type="match status" value="1"/>
</dbReference>